<dbReference type="OrthoDB" id="430044at2759"/>
<proteinExistence type="predicted"/>
<dbReference type="AlphaFoldDB" id="A0A5N5T8B8"/>
<dbReference type="EMBL" id="SEYY01006570">
    <property type="protein sequence ID" value="KAB7502861.1"/>
    <property type="molecule type" value="Genomic_DNA"/>
</dbReference>
<feature type="repeat" description="CSPG" evidence="4">
    <location>
        <begin position="523"/>
        <end position="613"/>
    </location>
</feature>
<sequence>MIESLHNLEKAAKHFTQEDINFGLISYLHSGKPDTQIILKVSDGVSDTPNMILRVAAFELKVLLINNTGLNLAHKTWSFITPTNLSCNSNAANQNIEIKFQITDLARYGSVQRLRSNNKWQAVNQFTNRQLEKGKIRYEHTSKQPQVDEFKFKIYAGEQEFPIIYTFRITFVSLSVEVVNNAELLIDQIQESFISEGFLRSITKPSQTSPENIIYTIISTPHYGSIFLSSGDLLHHNRLRVSSNFTQEDIAKGRIKYKLHHKTYSQFHDTFEFIVSSKGQSSKIQIFNIRYKPPPFDAMVRMKDIDVEEGGKHRITEKYLKIERKGIDRLIYNITLPPHNGHLTLSKGMSSNAPGISIQQFTSEEVYSGLVSYQHDGTETTEDSFYFVAYSSNPDVDFQYVGLMNVNIILKNDNPPLRILEKVLNVVTNGERIITSKDLTYIDPDVNTPPYKIIYSRRKISNGDFYHINDRSQPIYSFTQDDINKKTILFHHDGPIYSKAHITVSDGKLSTSGVLEIVASDPFVEVFNNSGIVIPRNGYSTITNHNLSVETNLNAWGNSVMYQIIRGPQYGYIKVQGKSGVKHFTEFDLENNDLEYFHNGDMESTDEFRFKVSIGEIATDGIFEIKIYPESYWEPLLVVANITAEVEENSEYVLEQSVFNIMHPSISPKDIVYHVKTKPKYGKLQIDSKQRPASDDEYDLITHMEYDEFGVAVEDFSSFNHEVSLINWNERVRIKLREG</sequence>
<keyword evidence="2" id="KW-0677">Repeat</keyword>
<dbReference type="GO" id="GO:0009653">
    <property type="term" value="P:anatomical structure morphogenesis"/>
    <property type="evidence" value="ECO:0007669"/>
    <property type="project" value="TreeGrafter"/>
</dbReference>
<dbReference type="Pfam" id="PF16184">
    <property type="entry name" value="Cadherin_3"/>
    <property type="match status" value="6"/>
</dbReference>
<keyword evidence="6" id="KW-1185">Reference proteome</keyword>
<evidence type="ECO:0008006" key="7">
    <source>
        <dbReference type="Google" id="ProtNLM"/>
    </source>
</evidence>
<comment type="caution">
    <text evidence="5">The sequence shown here is derived from an EMBL/GenBank/DDBJ whole genome shotgun (WGS) entry which is preliminary data.</text>
</comment>
<organism evidence="5 6">
    <name type="scientific">Armadillidium nasatum</name>
    <dbReference type="NCBI Taxonomy" id="96803"/>
    <lineage>
        <taxon>Eukaryota</taxon>
        <taxon>Metazoa</taxon>
        <taxon>Ecdysozoa</taxon>
        <taxon>Arthropoda</taxon>
        <taxon>Crustacea</taxon>
        <taxon>Multicrustacea</taxon>
        <taxon>Malacostraca</taxon>
        <taxon>Eumalacostraca</taxon>
        <taxon>Peracarida</taxon>
        <taxon>Isopoda</taxon>
        <taxon>Oniscidea</taxon>
        <taxon>Crinocheta</taxon>
        <taxon>Armadillidiidae</taxon>
        <taxon>Armadillidium</taxon>
    </lineage>
</organism>
<dbReference type="Proteomes" id="UP000326759">
    <property type="component" value="Unassembled WGS sequence"/>
</dbReference>
<feature type="repeat" description="CSPG" evidence="4">
    <location>
        <begin position="296"/>
        <end position="390"/>
    </location>
</feature>
<feature type="repeat" description="CSPG" evidence="4">
    <location>
        <begin position="61"/>
        <end position="155"/>
    </location>
</feature>
<evidence type="ECO:0000313" key="5">
    <source>
        <dbReference type="EMBL" id="KAB7502861.1"/>
    </source>
</evidence>
<feature type="repeat" description="CSPG" evidence="4">
    <location>
        <begin position="175"/>
        <end position="276"/>
    </location>
</feature>
<name>A0A5N5T8B8_9CRUS</name>
<accession>A0A5N5T8B8</accession>
<dbReference type="PROSITE" id="PS51854">
    <property type="entry name" value="CSPG"/>
    <property type="match status" value="4"/>
</dbReference>
<evidence type="ECO:0000256" key="4">
    <source>
        <dbReference type="PROSITE-ProRule" id="PRU01201"/>
    </source>
</evidence>
<dbReference type="InterPro" id="IPR051561">
    <property type="entry name" value="FRAS1_ECM"/>
</dbReference>
<protein>
    <recommendedName>
        <fullName evidence="7">Chondroitin sulfate proteoglycan 4</fullName>
    </recommendedName>
</protein>
<dbReference type="PANTHER" id="PTHR45739:SF12">
    <property type="entry name" value="CHONDROITIN SULFATE PROTEOGLYCAN 4-LIKE ISOFORM X2"/>
    <property type="match status" value="1"/>
</dbReference>
<dbReference type="InterPro" id="IPR039005">
    <property type="entry name" value="CSPG_rpt"/>
</dbReference>
<evidence type="ECO:0000256" key="1">
    <source>
        <dbReference type="ARBA" id="ARBA00022729"/>
    </source>
</evidence>
<evidence type="ECO:0000313" key="6">
    <source>
        <dbReference type="Proteomes" id="UP000326759"/>
    </source>
</evidence>
<evidence type="ECO:0000256" key="3">
    <source>
        <dbReference type="ARBA" id="ARBA00023180"/>
    </source>
</evidence>
<evidence type="ECO:0000256" key="2">
    <source>
        <dbReference type="ARBA" id="ARBA00022737"/>
    </source>
</evidence>
<dbReference type="PANTHER" id="PTHR45739">
    <property type="entry name" value="MATRIX PROTEIN, PUTATIVE-RELATED"/>
    <property type="match status" value="1"/>
</dbReference>
<keyword evidence="1" id="KW-0732">Signal</keyword>
<gene>
    <name evidence="5" type="ORF">Anas_13582</name>
</gene>
<keyword evidence="3" id="KW-0325">Glycoprotein</keyword>
<reference evidence="5 6" key="1">
    <citation type="journal article" date="2019" name="PLoS Biol.">
        <title>Sex chromosomes control vertical transmission of feminizing Wolbachia symbionts in an isopod.</title>
        <authorList>
            <person name="Becking T."/>
            <person name="Chebbi M.A."/>
            <person name="Giraud I."/>
            <person name="Moumen B."/>
            <person name="Laverre T."/>
            <person name="Caubet Y."/>
            <person name="Peccoud J."/>
            <person name="Gilbert C."/>
            <person name="Cordaux R."/>
        </authorList>
    </citation>
    <scope>NUCLEOTIDE SEQUENCE [LARGE SCALE GENOMIC DNA]</scope>
    <source>
        <strain evidence="5">ANa2</strain>
        <tissue evidence="5">Whole body excluding digestive tract and cuticle</tissue>
    </source>
</reference>